<proteinExistence type="predicted"/>
<reference evidence="1 2" key="1">
    <citation type="submission" date="2019-02" db="EMBL/GenBank/DDBJ databases">
        <title>WGS of Pseudoxanthomonas species novum from clinical isolates.</title>
        <authorList>
            <person name="Bernier A.-M."/>
            <person name="Bernard K."/>
            <person name="Vachon A."/>
        </authorList>
    </citation>
    <scope>NUCLEOTIDE SEQUENCE [LARGE SCALE GENOMIC DNA]</scope>
    <source>
        <strain evidence="1 2">NML130969</strain>
    </source>
</reference>
<dbReference type="AlphaFoldDB" id="A0A4Q8M591"/>
<name>A0A4Q8M591_9GAMM</name>
<dbReference type="RefSeq" id="WP_130534729.1">
    <property type="nucleotide sequence ID" value="NZ_SHMG01000006.1"/>
</dbReference>
<organism evidence="1 2">
    <name type="scientific">Pseudoxanthomonas winnipegensis</name>
    <dbReference type="NCBI Taxonomy" id="2480810"/>
    <lineage>
        <taxon>Bacteria</taxon>
        <taxon>Pseudomonadati</taxon>
        <taxon>Pseudomonadota</taxon>
        <taxon>Gammaproteobacteria</taxon>
        <taxon>Lysobacterales</taxon>
        <taxon>Lysobacteraceae</taxon>
        <taxon>Pseudoxanthomonas</taxon>
    </lineage>
</organism>
<comment type="caution">
    <text evidence="1">The sequence shown here is derived from an EMBL/GenBank/DDBJ whole genome shotgun (WGS) entry which is preliminary data.</text>
</comment>
<protein>
    <submittedName>
        <fullName evidence="1">Uncharacterized protein</fullName>
    </submittedName>
</protein>
<evidence type="ECO:0000313" key="2">
    <source>
        <dbReference type="Proteomes" id="UP000294164"/>
    </source>
</evidence>
<accession>A0A4Q8M591</accession>
<dbReference type="EMBL" id="SHMG01000006">
    <property type="protein sequence ID" value="TAA41569.1"/>
    <property type="molecule type" value="Genomic_DNA"/>
</dbReference>
<evidence type="ECO:0000313" key="1">
    <source>
        <dbReference type="EMBL" id="TAA41569.1"/>
    </source>
</evidence>
<gene>
    <name evidence="1" type="ORF">EA655_11555</name>
</gene>
<dbReference type="Proteomes" id="UP000294164">
    <property type="component" value="Unassembled WGS sequence"/>
</dbReference>
<sequence>MLLQELIDKDKGAQASLYNAYKIFGVYPKQRLETAEFIKVNIADLFRAAKRPPKLSDKFGDDLDDLMFHAERNASIVAAYALVHDDLSLLHELIEASEDPRAELFKQMCLLHLIGKFEFANVLMRGSNSDFWSYFETPSLLDVVSLRFHLYHLLVSGGINIKEVSEHDLFKRLVAMNVDRSHDYDEDRIQKTRKRIFEFVEVLKSQLESKRLDDAIKAFFTWLLTQADMSKDDFEMYMREAHGASSFPTMLERKLFDLNVVEEFN</sequence>